<sequence length="94" mass="10411">MSALLVLVTALAVEPGLDGVENGVEYVCSNGQNERRIQVIYPKGAPLPCEVHYIKGSDSQVLWRANNESGYCDARAAEFAEKQKEMYFPCTQNQ</sequence>
<reference evidence="2" key="1">
    <citation type="submission" date="2016-10" db="EMBL/GenBank/DDBJ databases">
        <authorList>
            <person name="Varghese N."/>
            <person name="Submissions S."/>
        </authorList>
    </citation>
    <scope>NUCLEOTIDE SEQUENCE [LARGE SCALE GENOMIC DNA]</scope>
    <source>
        <strain evidence="2">DSM 23317</strain>
    </source>
</reference>
<dbReference type="EMBL" id="FNEM01000001">
    <property type="protein sequence ID" value="SDI44010.1"/>
    <property type="molecule type" value="Genomic_DNA"/>
</dbReference>
<dbReference type="Proteomes" id="UP000199527">
    <property type="component" value="Unassembled WGS sequence"/>
</dbReference>
<evidence type="ECO:0000313" key="1">
    <source>
        <dbReference type="EMBL" id="SDI44010.1"/>
    </source>
</evidence>
<name>A0A1G8KMA0_9GAMM</name>
<dbReference type="OrthoDB" id="5771152at2"/>
<keyword evidence="2" id="KW-1185">Reference proteome</keyword>
<gene>
    <name evidence="1" type="ORF">SAMN04488540_101409</name>
</gene>
<evidence type="ECO:0000313" key="2">
    <source>
        <dbReference type="Proteomes" id="UP000199527"/>
    </source>
</evidence>
<accession>A0A1G8KMA0</accession>
<organism evidence="1 2">
    <name type="scientific">Ferrimonas sediminum</name>
    <dbReference type="NCBI Taxonomy" id="718193"/>
    <lineage>
        <taxon>Bacteria</taxon>
        <taxon>Pseudomonadati</taxon>
        <taxon>Pseudomonadota</taxon>
        <taxon>Gammaproteobacteria</taxon>
        <taxon>Alteromonadales</taxon>
        <taxon>Ferrimonadaceae</taxon>
        <taxon>Ferrimonas</taxon>
    </lineage>
</organism>
<dbReference type="AlphaFoldDB" id="A0A1G8KMA0"/>
<dbReference type="RefSeq" id="WP_090361135.1">
    <property type="nucleotide sequence ID" value="NZ_FNEM01000001.1"/>
</dbReference>
<proteinExistence type="predicted"/>
<protein>
    <submittedName>
        <fullName evidence="1">Uncharacterized protein</fullName>
    </submittedName>
</protein>